<reference evidence="4 5" key="1">
    <citation type="submission" date="2019-06" db="EMBL/GenBank/DDBJ databases">
        <title>Sequencing the genomes of 1000 actinobacteria strains.</title>
        <authorList>
            <person name="Klenk H.-P."/>
        </authorList>
    </citation>
    <scope>NUCLEOTIDE SEQUENCE [LARGE SCALE GENOMIC DNA]</scope>
    <source>
        <strain evidence="4 5">DSM 103495</strain>
    </source>
</reference>
<dbReference type="SUPFAM" id="SSF48498">
    <property type="entry name" value="Tetracyclin repressor-like, C-terminal domain"/>
    <property type="match status" value="1"/>
</dbReference>
<proteinExistence type="predicted"/>
<dbReference type="PRINTS" id="PR00455">
    <property type="entry name" value="HTHTETR"/>
</dbReference>
<dbReference type="InterPro" id="IPR001647">
    <property type="entry name" value="HTH_TetR"/>
</dbReference>
<evidence type="ECO:0000313" key="5">
    <source>
        <dbReference type="Proteomes" id="UP000316331"/>
    </source>
</evidence>
<name>A0A543FGR3_9NOCA</name>
<organism evidence="4 5">
    <name type="scientific">Nocardia bhagyanarayanae</name>
    <dbReference type="NCBI Taxonomy" id="1215925"/>
    <lineage>
        <taxon>Bacteria</taxon>
        <taxon>Bacillati</taxon>
        <taxon>Actinomycetota</taxon>
        <taxon>Actinomycetes</taxon>
        <taxon>Mycobacteriales</taxon>
        <taxon>Nocardiaceae</taxon>
        <taxon>Nocardia</taxon>
    </lineage>
</organism>
<dbReference type="PANTHER" id="PTHR30055">
    <property type="entry name" value="HTH-TYPE TRANSCRIPTIONAL REGULATOR RUTR"/>
    <property type="match status" value="1"/>
</dbReference>
<accession>A0A543FGR3</accession>
<dbReference type="GO" id="GO:0003700">
    <property type="term" value="F:DNA-binding transcription factor activity"/>
    <property type="evidence" value="ECO:0007669"/>
    <property type="project" value="TreeGrafter"/>
</dbReference>
<dbReference type="InterPro" id="IPR036271">
    <property type="entry name" value="Tet_transcr_reg_TetR-rel_C_sf"/>
</dbReference>
<dbReference type="OrthoDB" id="4550691at2"/>
<dbReference type="Proteomes" id="UP000316331">
    <property type="component" value="Unassembled WGS sequence"/>
</dbReference>
<evidence type="ECO:0000256" key="1">
    <source>
        <dbReference type="ARBA" id="ARBA00023125"/>
    </source>
</evidence>
<feature type="DNA-binding region" description="H-T-H motif" evidence="2">
    <location>
        <begin position="29"/>
        <end position="48"/>
    </location>
</feature>
<evidence type="ECO:0000256" key="2">
    <source>
        <dbReference type="PROSITE-ProRule" id="PRU00335"/>
    </source>
</evidence>
<evidence type="ECO:0000313" key="4">
    <source>
        <dbReference type="EMBL" id="TQM33050.1"/>
    </source>
</evidence>
<evidence type="ECO:0000259" key="3">
    <source>
        <dbReference type="PROSITE" id="PS50977"/>
    </source>
</evidence>
<protein>
    <submittedName>
        <fullName evidence="4">TetR family transcriptional regulator</fullName>
    </submittedName>
</protein>
<dbReference type="PANTHER" id="PTHR30055:SF146">
    <property type="entry name" value="HTH-TYPE TRANSCRIPTIONAL DUAL REGULATOR CECR"/>
    <property type="match status" value="1"/>
</dbReference>
<dbReference type="SUPFAM" id="SSF46689">
    <property type="entry name" value="Homeodomain-like"/>
    <property type="match status" value="1"/>
</dbReference>
<gene>
    <name evidence="4" type="ORF">FB390_4763</name>
</gene>
<keyword evidence="5" id="KW-1185">Reference proteome</keyword>
<dbReference type="GO" id="GO:0000976">
    <property type="term" value="F:transcription cis-regulatory region binding"/>
    <property type="evidence" value="ECO:0007669"/>
    <property type="project" value="TreeGrafter"/>
</dbReference>
<dbReference type="AlphaFoldDB" id="A0A543FGR3"/>
<dbReference type="InterPro" id="IPR009057">
    <property type="entry name" value="Homeodomain-like_sf"/>
</dbReference>
<feature type="domain" description="HTH tetR-type" evidence="3">
    <location>
        <begin position="6"/>
        <end position="66"/>
    </location>
</feature>
<dbReference type="PROSITE" id="PS50977">
    <property type="entry name" value="HTH_TETR_2"/>
    <property type="match status" value="1"/>
</dbReference>
<dbReference type="EMBL" id="VFPG01000001">
    <property type="protein sequence ID" value="TQM33050.1"/>
    <property type="molecule type" value="Genomic_DNA"/>
</dbReference>
<keyword evidence="1 2" id="KW-0238">DNA-binding</keyword>
<sequence length="207" mass="22325">MEAKVSARRDQILDAARDLVLREGYAQASMHAIARAAGLTRPALYAEFGDRDGLFTALLDREEERALTMAAAALPEIRPGADPAEIAVEAADLFLGMVLAAPGTWRFVLMRDQALPPSAHERVARGRMALRERSEAMIRIVAAMAERELDAELVSYTAISASETAARLLLAEDGTQRRDAIASTLRWIARRAVATAGIGEASGGARR</sequence>
<dbReference type="Gene3D" id="1.10.357.10">
    <property type="entry name" value="Tetracycline Repressor, domain 2"/>
    <property type="match status" value="1"/>
</dbReference>
<dbReference type="Pfam" id="PF00440">
    <property type="entry name" value="TetR_N"/>
    <property type="match status" value="1"/>
</dbReference>
<comment type="caution">
    <text evidence="4">The sequence shown here is derived from an EMBL/GenBank/DDBJ whole genome shotgun (WGS) entry which is preliminary data.</text>
</comment>
<dbReference type="InterPro" id="IPR050109">
    <property type="entry name" value="HTH-type_TetR-like_transc_reg"/>
</dbReference>